<dbReference type="Proteomes" id="UP000248349">
    <property type="component" value="Unassembled WGS sequence"/>
</dbReference>
<dbReference type="Pfam" id="PF11915">
    <property type="entry name" value="DUF3433"/>
    <property type="match status" value="1"/>
</dbReference>
<dbReference type="RefSeq" id="XP_025428135.1">
    <property type="nucleotide sequence ID" value="XM_025573692.1"/>
</dbReference>
<feature type="transmembrane region" description="Helical" evidence="2">
    <location>
        <begin position="992"/>
        <end position="1014"/>
    </location>
</feature>
<feature type="transmembrane region" description="Helical" evidence="2">
    <location>
        <begin position="637"/>
        <end position="659"/>
    </location>
</feature>
<sequence>MQFVRCESSDGEVNDAEAQNNWLPRTLRQPFLLILSIVLLLIAIGVEVLRQYSLRNNGIVQYRQREDLSAATWRAWTDTPTAIGLVAVVLWEVFAYDVLRLEPYFQLAHPKGAPASVLFINYSFDAAILVPMRAARHRHWIVLCVSTMSLAMHLLVASLLSGLLVLSPLIVVETRSLGTWPHLVDLDTQNNWFSLEAAHRNPLHDQSKRNGSPGVAGYAVAPLLVSANFSDGLATLSLNQSVYWSEISCVNTTAIDVIPDTNNSVTGESMHDRNLSWTLFNVTLPGIGSTPCEISVALDTVTLGQQSSQLRHWEPVPHGVPVAQSAFNATGCPSTGLLGILAEMKTTNTTMHSNFTVFACQPVYKEAAAHVILADNLYSVDVEVIPSTTRNLSESEFSSHGFQKLLSSEYSPTGAFNNGRVGVVDETQAQNLTDYQDALRSIWNHQFTTALNMLFDQPENMVEVDAILTNYSLTIAVVPRAAAIAETIMFSASALVLALSFIYPRRLNLLKRDPSTIAAQCELLLRIVGPDTLHTLSQPSYHVAPTRKLRQWAKGLWCRWTTDSHGRRIEICATNGSPAKIAPPPVTSRRRDPMPHFLTLPWFAAECVLLMGVTSAFGLTYKWIQVRTIEEMFTKKFLFAAAFLQYGPTMLASTVRSLFNSLHRHLSVAKPWIQLRRGWVSSGPLCAPVYGPWRTLVVTGRSGPRPSLAIFGLSLIGVLNLILVVATGGLYEPHITNVLAASSLNTSYTDSVLLGLEPDFVAYDRSVQPLTRYPSSLPWTTDDFSFQPFDIDVGGEAVGVFYTARMRGIGTTLSCEEVPYSGRSNWTYHPSTQTGLECNVQLPPVALDATQPPTIQYTWPDSPDCERLSFFVSSHLPDNQTTTLQCIPQLTTGFFEIQVSPDGSIQQATPNNQKEPQDSPPSLSNPDPTHHQPTSQEPINHLTKAIQTLYLQLFANYLTLHRPHLFLSGPTVQIPGTTTWTMWGFMPSTTTIVVIIVILSVDALALVAVFSCYFGRYDAPRIPKAIGSLIPWVGGVEGVGRLARMEGEEVGEGKRRYRFWEGVDAGGEVVWVLGEEDDRQEGVELGRLEGGLPASRITSDELQPWQGNSAPGFTANCD</sequence>
<reference evidence="3 4" key="1">
    <citation type="submission" date="2016-12" db="EMBL/GenBank/DDBJ databases">
        <title>The genomes of Aspergillus section Nigri reveals drivers in fungal speciation.</title>
        <authorList>
            <consortium name="DOE Joint Genome Institute"/>
            <person name="Vesth T.C."/>
            <person name="Nybo J."/>
            <person name="Theobald S."/>
            <person name="Brandl J."/>
            <person name="Frisvad J.C."/>
            <person name="Nielsen K.F."/>
            <person name="Lyhne E.K."/>
            <person name="Kogle M.E."/>
            <person name="Kuo A."/>
            <person name="Riley R."/>
            <person name="Clum A."/>
            <person name="Nolan M."/>
            <person name="Lipzen A."/>
            <person name="Salamov A."/>
            <person name="Henrissat B."/>
            <person name="Wiebenga A."/>
            <person name="De Vries R.P."/>
            <person name="Grigoriev I.V."/>
            <person name="Mortensen U.H."/>
            <person name="Andersen M.R."/>
            <person name="Baker S.E."/>
        </authorList>
    </citation>
    <scope>NUCLEOTIDE SEQUENCE [LARGE SCALE GENOMIC DNA]</scope>
    <source>
        <strain evidence="3 4">JOP 1030-1</strain>
    </source>
</reference>
<dbReference type="GeneID" id="37074920"/>
<keyword evidence="2" id="KW-0472">Membrane</keyword>
<dbReference type="STRING" id="1450539.A0A318ZBT5"/>
<evidence type="ECO:0000256" key="1">
    <source>
        <dbReference type="SAM" id="MobiDB-lite"/>
    </source>
</evidence>
<keyword evidence="2" id="KW-1133">Transmembrane helix</keyword>
<feature type="transmembrane region" description="Helical" evidence="2">
    <location>
        <begin position="481"/>
        <end position="503"/>
    </location>
</feature>
<feature type="transmembrane region" description="Helical" evidence="2">
    <location>
        <begin position="597"/>
        <end position="617"/>
    </location>
</feature>
<dbReference type="PANTHER" id="PTHR37544">
    <property type="entry name" value="SPRAY-RELATED"/>
    <property type="match status" value="1"/>
</dbReference>
<dbReference type="PANTHER" id="PTHR37544:SF3">
    <property type="entry name" value="SPRAY"/>
    <property type="match status" value="1"/>
</dbReference>
<keyword evidence="2" id="KW-0812">Transmembrane</keyword>
<dbReference type="AlphaFoldDB" id="A0A318ZBT5"/>
<feature type="region of interest" description="Disordered" evidence="1">
    <location>
        <begin position="1099"/>
        <end position="1118"/>
    </location>
</feature>
<gene>
    <name evidence="3" type="ORF">BP01DRAFT_347596</name>
</gene>
<feature type="transmembrane region" description="Helical" evidence="2">
    <location>
        <begin position="140"/>
        <end position="166"/>
    </location>
</feature>
<feature type="transmembrane region" description="Helical" evidence="2">
    <location>
        <begin position="708"/>
        <end position="731"/>
    </location>
</feature>
<evidence type="ECO:0000313" key="4">
    <source>
        <dbReference type="Proteomes" id="UP000248349"/>
    </source>
</evidence>
<dbReference type="EMBL" id="KZ821255">
    <property type="protein sequence ID" value="PYH42153.1"/>
    <property type="molecule type" value="Genomic_DNA"/>
</dbReference>
<organism evidence="3 4">
    <name type="scientific">Aspergillus saccharolyticus JOP 1030-1</name>
    <dbReference type="NCBI Taxonomy" id="1450539"/>
    <lineage>
        <taxon>Eukaryota</taxon>
        <taxon>Fungi</taxon>
        <taxon>Dikarya</taxon>
        <taxon>Ascomycota</taxon>
        <taxon>Pezizomycotina</taxon>
        <taxon>Eurotiomycetes</taxon>
        <taxon>Eurotiomycetidae</taxon>
        <taxon>Eurotiales</taxon>
        <taxon>Aspergillaceae</taxon>
        <taxon>Aspergillus</taxon>
        <taxon>Aspergillus subgen. Circumdati</taxon>
    </lineage>
</organism>
<keyword evidence="4" id="KW-1185">Reference proteome</keyword>
<evidence type="ECO:0000256" key="2">
    <source>
        <dbReference type="SAM" id="Phobius"/>
    </source>
</evidence>
<feature type="region of interest" description="Disordered" evidence="1">
    <location>
        <begin position="903"/>
        <end position="938"/>
    </location>
</feature>
<protein>
    <submittedName>
        <fullName evidence="3">Uncharacterized protein</fullName>
    </submittedName>
</protein>
<accession>A0A318ZBT5</accession>
<dbReference type="InterPro" id="IPR021840">
    <property type="entry name" value="DUF3433"/>
</dbReference>
<feature type="transmembrane region" description="Helical" evidence="2">
    <location>
        <begin position="31"/>
        <end position="49"/>
    </location>
</feature>
<name>A0A318ZBT5_9EURO</name>
<proteinExistence type="predicted"/>
<dbReference type="OrthoDB" id="3248909at2759"/>
<evidence type="ECO:0000313" key="3">
    <source>
        <dbReference type="EMBL" id="PYH42153.1"/>
    </source>
</evidence>